<dbReference type="SMART" id="SM00450">
    <property type="entry name" value="RHOD"/>
    <property type="match status" value="1"/>
</dbReference>
<reference evidence="5 6" key="1">
    <citation type="submission" date="2023-10" db="EMBL/GenBank/DDBJ databases">
        <title>Development of a sustainable strategy for remediation of hydrocarbon-contaminated territories based on the waste exchange concept.</title>
        <authorList>
            <person name="Krivoruchko A."/>
        </authorList>
    </citation>
    <scope>NUCLEOTIDE SEQUENCE [LARGE SCALE GENOMIC DNA]</scope>
    <source>
        <strain evidence="5 6">IEGM 1203</strain>
    </source>
</reference>
<sequence length="245" mass="26917">MPAPPHPGVLVIPTIEDIAERCRAQLDRLTPEQALAELRDGALLVDIRQEHFRRSAGHIPGSLVLERNVLEWRLDPRSDFRIPLATDHDLRVILICPHGSVSSIAAVSLQSIGLHRATDVVGGFVEWRAANLPMVPQFTPTGLFVESGAPRFVVDQARQQVVIDDRIVSLTRLEYIVLTELISASGRVATKNELKVAVGDWEGSRSRSIDSLIHRLRHKLGDSAGSTIVTERGVGFRLRTGPSSS</sequence>
<dbReference type="EMBL" id="JAWLKB010000048">
    <property type="protein sequence ID" value="MDV6271470.1"/>
    <property type="molecule type" value="Genomic_DNA"/>
</dbReference>
<evidence type="ECO:0000313" key="6">
    <source>
        <dbReference type="Proteomes" id="UP001185927"/>
    </source>
</evidence>
<protein>
    <submittedName>
        <fullName evidence="5">Winged helix-turn-helix domain-containing protein</fullName>
    </submittedName>
</protein>
<keyword evidence="6" id="KW-1185">Reference proteome</keyword>
<evidence type="ECO:0000259" key="4">
    <source>
        <dbReference type="PROSITE" id="PS51755"/>
    </source>
</evidence>
<dbReference type="Pfam" id="PF00486">
    <property type="entry name" value="Trans_reg_C"/>
    <property type="match status" value="1"/>
</dbReference>
<dbReference type="InterPro" id="IPR001763">
    <property type="entry name" value="Rhodanese-like_dom"/>
</dbReference>
<dbReference type="PROSITE" id="PS50206">
    <property type="entry name" value="RHODANESE_3"/>
    <property type="match status" value="1"/>
</dbReference>
<dbReference type="RefSeq" id="WP_317545939.1">
    <property type="nucleotide sequence ID" value="NZ_JAWLKB010000048.1"/>
</dbReference>
<accession>A0ABU4C4X5</accession>
<dbReference type="InterPro" id="IPR036388">
    <property type="entry name" value="WH-like_DNA-bd_sf"/>
</dbReference>
<evidence type="ECO:0000313" key="5">
    <source>
        <dbReference type="EMBL" id="MDV6271470.1"/>
    </source>
</evidence>
<evidence type="ECO:0000256" key="1">
    <source>
        <dbReference type="ARBA" id="ARBA00023125"/>
    </source>
</evidence>
<keyword evidence="1 2" id="KW-0238">DNA-binding</keyword>
<dbReference type="Proteomes" id="UP001185927">
    <property type="component" value="Unassembled WGS sequence"/>
</dbReference>
<dbReference type="CDD" id="cd00383">
    <property type="entry name" value="trans_reg_C"/>
    <property type="match status" value="1"/>
</dbReference>
<dbReference type="InterPro" id="IPR036873">
    <property type="entry name" value="Rhodanese-like_dom_sf"/>
</dbReference>
<organism evidence="5 6">
    <name type="scientific">Rhodococcus globerulus</name>
    <dbReference type="NCBI Taxonomy" id="33008"/>
    <lineage>
        <taxon>Bacteria</taxon>
        <taxon>Bacillati</taxon>
        <taxon>Actinomycetota</taxon>
        <taxon>Actinomycetes</taxon>
        <taxon>Mycobacteriales</taxon>
        <taxon>Nocardiaceae</taxon>
        <taxon>Rhodococcus</taxon>
    </lineage>
</organism>
<proteinExistence type="predicted"/>
<comment type="caution">
    <text evidence="5">The sequence shown here is derived from an EMBL/GenBank/DDBJ whole genome shotgun (WGS) entry which is preliminary data.</text>
</comment>
<feature type="DNA-binding region" description="OmpR/PhoB-type" evidence="2">
    <location>
        <begin position="142"/>
        <end position="240"/>
    </location>
</feature>
<feature type="domain" description="Rhodanese" evidence="3">
    <location>
        <begin position="38"/>
        <end position="136"/>
    </location>
</feature>
<dbReference type="InterPro" id="IPR016032">
    <property type="entry name" value="Sig_transdc_resp-reg_C-effctor"/>
</dbReference>
<dbReference type="PROSITE" id="PS51755">
    <property type="entry name" value="OMPR_PHOB"/>
    <property type="match status" value="1"/>
</dbReference>
<gene>
    <name evidence="5" type="ORF">R3Q16_33220</name>
</gene>
<evidence type="ECO:0000259" key="3">
    <source>
        <dbReference type="PROSITE" id="PS50206"/>
    </source>
</evidence>
<name>A0ABU4C4X5_RHOGO</name>
<evidence type="ECO:0000256" key="2">
    <source>
        <dbReference type="PROSITE-ProRule" id="PRU01091"/>
    </source>
</evidence>
<dbReference type="SUPFAM" id="SSF52821">
    <property type="entry name" value="Rhodanese/Cell cycle control phosphatase"/>
    <property type="match status" value="1"/>
</dbReference>
<dbReference type="Gene3D" id="3.40.250.10">
    <property type="entry name" value="Rhodanese-like domain"/>
    <property type="match status" value="1"/>
</dbReference>
<dbReference type="SUPFAM" id="SSF46894">
    <property type="entry name" value="C-terminal effector domain of the bipartite response regulators"/>
    <property type="match status" value="1"/>
</dbReference>
<dbReference type="SMART" id="SM00862">
    <property type="entry name" value="Trans_reg_C"/>
    <property type="match status" value="1"/>
</dbReference>
<dbReference type="Pfam" id="PF00581">
    <property type="entry name" value="Rhodanese"/>
    <property type="match status" value="1"/>
</dbReference>
<feature type="domain" description="OmpR/PhoB-type" evidence="4">
    <location>
        <begin position="142"/>
        <end position="240"/>
    </location>
</feature>
<dbReference type="Gene3D" id="1.10.10.10">
    <property type="entry name" value="Winged helix-like DNA-binding domain superfamily/Winged helix DNA-binding domain"/>
    <property type="match status" value="1"/>
</dbReference>
<dbReference type="InterPro" id="IPR001867">
    <property type="entry name" value="OmpR/PhoB-type_DNA-bd"/>
</dbReference>